<dbReference type="Proteomes" id="UP000886523">
    <property type="component" value="Unassembled WGS sequence"/>
</dbReference>
<evidence type="ECO:0000259" key="2">
    <source>
        <dbReference type="Pfam" id="PF20149"/>
    </source>
</evidence>
<protein>
    <recommendedName>
        <fullName evidence="2">DUF6532 domain-containing protein</fullName>
    </recommendedName>
</protein>
<reference evidence="3" key="1">
    <citation type="journal article" date="2020" name="Nat. Commun.">
        <title>Large-scale genome sequencing of mycorrhizal fungi provides insights into the early evolution of symbiotic traits.</title>
        <authorList>
            <person name="Miyauchi S."/>
            <person name="Kiss E."/>
            <person name="Kuo A."/>
            <person name="Drula E."/>
            <person name="Kohler A."/>
            <person name="Sanchez-Garcia M."/>
            <person name="Morin E."/>
            <person name="Andreopoulos B."/>
            <person name="Barry K.W."/>
            <person name="Bonito G."/>
            <person name="Buee M."/>
            <person name="Carver A."/>
            <person name="Chen C."/>
            <person name="Cichocki N."/>
            <person name="Clum A."/>
            <person name="Culley D."/>
            <person name="Crous P.W."/>
            <person name="Fauchery L."/>
            <person name="Girlanda M."/>
            <person name="Hayes R.D."/>
            <person name="Keri Z."/>
            <person name="LaButti K."/>
            <person name="Lipzen A."/>
            <person name="Lombard V."/>
            <person name="Magnuson J."/>
            <person name="Maillard F."/>
            <person name="Murat C."/>
            <person name="Nolan M."/>
            <person name="Ohm R.A."/>
            <person name="Pangilinan J."/>
            <person name="Pereira M.F."/>
            <person name="Perotto S."/>
            <person name="Peter M."/>
            <person name="Pfister S."/>
            <person name="Riley R."/>
            <person name="Sitrit Y."/>
            <person name="Stielow J.B."/>
            <person name="Szollosi G."/>
            <person name="Zifcakova L."/>
            <person name="Stursova M."/>
            <person name="Spatafora J.W."/>
            <person name="Tedersoo L."/>
            <person name="Vaario L.M."/>
            <person name="Yamada A."/>
            <person name="Yan M."/>
            <person name="Wang P."/>
            <person name="Xu J."/>
            <person name="Bruns T."/>
            <person name="Baldrian P."/>
            <person name="Vilgalys R."/>
            <person name="Dunand C."/>
            <person name="Henrissat B."/>
            <person name="Grigoriev I.V."/>
            <person name="Hibbett D."/>
            <person name="Nagy L.G."/>
            <person name="Martin F.M."/>
        </authorList>
    </citation>
    <scope>NUCLEOTIDE SEQUENCE</scope>
    <source>
        <strain evidence="3">UP504</strain>
    </source>
</reference>
<organism evidence="3 4">
    <name type="scientific">Hydnum rufescens UP504</name>
    <dbReference type="NCBI Taxonomy" id="1448309"/>
    <lineage>
        <taxon>Eukaryota</taxon>
        <taxon>Fungi</taxon>
        <taxon>Dikarya</taxon>
        <taxon>Basidiomycota</taxon>
        <taxon>Agaricomycotina</taxon>
        <taxon>Agaricomycetes</taxon>
        <taxon>Cantharellales</taxon>
        <taxon>Hydnaceae</taxon>
        <taxon>Hydnum</taxon>
    </lineage>
</organism>
<feature type="region of interest" description="Disordered" evidence="1">
    <location>
        <begin position="46"/>
        <end position="81"/>
    </location>
</feature>
<keyword evidence="4" id="KW-1185">Reference proteome</keyword>
<evidence type="ECO:0000313" key="4">
    <source>
        <dbReference type="Proteomes" id="UP000886523"/>
    </source>
</evidence>
<dbReference type="OrthoDB" id="2670504at2759"/>
<comment type="caution">
    <text evidence="3">The sequence shown here is derived from an EMBL/GenBank/DDBJ whole genome shotgun (WGS) entry which is preliminary data.</text>
</comment>
<name>A0A9P6AJZ8_9AGAM</name>
<feature type="compositionally biased region" description="Polar residues" evidence="1">
    <location>
        <begin position="95"/>
        <end position="118"/>
    </location>
</feature>
<gene>
    <name evidence="3" type="ORF">BS47DRAFT_1366881</name>
</gene>
<dbReference type="InterPro" id="IPR045341">
    <property type="entry name" value="DUF6532"/>
</dbReference>
<evidence type="ECO:0000313" key="3">
    <source>
        <dbReference type="EMBL" id="KAF9507133.1"/>
    </source>
</evidence>
<feature type="region of interest" description="Disordered" evidence="1">
    <location>
        <begin position="95"/>
        <end position="148"/>
    </location>
</feature>
<accession>A0A9P6AJZ8</accession>
<dbReference type="Pfam" id="PF20149">
    <property type="entry name" value="DUF6532"/>
    <property type="match status" value="1"/>
</dbReference>
<dbReference type="EMBL" id="MU129090">
    <property type="protein sequence ID" value="KAF9507133.1"/>
    <property type="molecule type" value="Genomic_DNA"/>
</dbReference>
<sequence>MTPSHASSPTSEVVVRSPHKCCPTAKAAALPKKAHHAIWAPITNQGDVGFKSTKSKHGQKKATELNGDDDYGPKPDTGMHSIPACLSIIQVQLTSNGPESENSANSDASIQDQNTSGKSAKPRNHANGDSSPTVDNISNSDDDSDNGEDVIDQEEAQIKAQHAKEDEALAQHCEMLKKNKQLHGPTEIIEFSHSACGIPPKASKMSDPAHDVQSNDLVGSPPHQMSPALQLLQRTNTLPSNQKCTLEDFQSLGMNEPTSMHPTTKRPKQEYQLQPFLSSHSSTPYDDVISLHDGLLPLGPARKYHTSATTLLARSVPPISCSVSQAHNRSSSPVSKVDYLEPKASSASDSSMSHQGYWRKLPDQHYWIIIQSAILNFHVLLLTGDIFGSHLQLHSYIMRAFDTAFETHDIEPFETTSPMIFTGRFKNTAQNCVPALYNFPHSASDDNEDCSRTRIFLFKSMMQKWVHIQMHSITPVFFKKNQKNKVAMFSLMLAFMPMPAETVAFALTAIQNTLKSWADGIEKDIEFSAEIYWEYYEGHLNWIKSWSAHHPEEWLEISTTLSNAMS</sequence>
<dbReference type="AlphaFoldDB" id="A0A9P6AJZ8"/>
<proteinExistence type="predicted"/>
<evidence type="ECO:0000256" key="1">
    <source>
        <dbReference type="SAM" id="MobiDB-lite"/>
    </source>
</evidence>
<feature type="domain" description="DUF6532" evidence="2">
    <location>
        <begin position="373"/>
        <end position="546"/>
    </location>
</feature>